<name>A9UY33_MONBE</name>
<accession>A9UY33</accession>
<keyword evidence="1 2" id="KW-0833">Ubl conjugation pathway</keyword>
<dbReference type="InterPro" id="IPR042469">
    <property type="entry name" value="HECTD3"/>
</dbReference>
<dbReference type="PANTHER" id="PTHR46654:SF1">
    <property type="entry name" value="E3 UBIQUITIN-PROTEIN LIGASE HECTD3"/>
    <property type="match status" value="1"/>
</dbReference>
<dbReference type="SUPFAM" id="SSF56204">
    <property type="entry name" value="Hect, E3 ligase catalytic domain"/>
    <property type="match status" value="1"/>
</dbReference>
<reference evidence="4 5" key="1">
    <citation type="journal article" date="2008" name="Nature">
        <title>The genome of the choanoflagellate Monosiga brevicollis and the origin of metazoans.</title>
        <authorList>
            <consortium name="JGI Sequencing"/>
            <person name="King N."/>
            <person name="Westbrook M.J."/>
            <person name="Young S.L."/>
            <person name="Kuo A."/>
            <person name="Abedin M."/>
            <person name="Chapman J."/>
            <person name="Fairclough S."/>
            <person name="Hellsten U."/>
            <person name="Isogai Y."/>
            <person name="Letunic I."/>
            <person name="Marr M."/>
            <person name="Pincus D."/>
            <person name="Putnam N."/>
            <person name="Rokas A."/>
            <person name="Wright K.J."/>
            <person name="Zuzow R."/>
            <person name="Dirks W."/>
            <person name="Good M."/>
            <person name="Goodstein D."/>
            <person name="Lemons D."/>
            <person name="Li W."/>
            <person name="Lyons J.B."/>
            <person name="Morris A."/>
            <person name="Nichols S."/>
            <person name="Richter D.J."/>
            <person name="Salamov A."/>
            <person name="Bork P."/>
            <person name="Lim W.A."/>
            <person name="Manning G."/>
            <person name="Miller W.T."/>
            <person name="McGinnis W."/>
            <person name="Shapiro H."/>
            <person name="Tjian R."/>
            <person name="Grigoriev I.V."/>
            <person name="Rokhsar D."/>
        </authorList>
    </citation>
    <scope>NUCLEOTIDE SEQUENCE [LARGE SCALE GENOMIC DNA]</scope>
    <source>
        <strain evidence="5">MX1 / ATCC 50154</strain>
    </source>
</reference>
<evidence type="ECO:0000313" key="5">
    <source>
        <dbReference type="Proteomes" id="UP000001357"/>
    </source>
</evidence>
<sequence length="439" mass="48378">MAPRPPLACWQLWAVQARTWRRTLSDTCACAASSTTPCPQKPCCIWRTVMRLPLLRTRETATVSRSREAASGEGVEREFFDLFGRVVLQPGRALVQHRRAALRDFGHGSNDPGAAERLLTCLGEWALGSEGLSLVESSAESGLLTPAIYHLDQEKPQPWVVQAGRAYRLVGKYLAQALLQKQATPLCWAPHVLRLVFDLPLRVADYAAWQPEHHRQLVQLLAAAARGEPVEEWDLTFDVDVRAGGMHAWGTAVTLSLDHSGVVERAVTAHSAVEFVHELMLARMNLARPAALAMQAGVLEVLPRAKWTLLTDDVVASVTCPSTDITAAMLWPALEVRDGRDLVRFPDERPFAVFVEWLQSVVSTWSRTSCEQFVRFATGRSILAPDVLPIKVEVKPARAALPEAQTCFSIVRIPFYADAASLSEALTLVLAHSQGFGLE</sequence>
<feature type="domain" description="HECT" evidence="3">
    <location>
        <begin position="51"/>
        <end position="439"/>
    </location>
</feature>
<dbReference type="GeneID" id="5890433"/>
<dbReference type="InterPro" id="IPR000569">
    <property type="entry name" value="HECT_dom"/>
</dbReference>
<dbReference type="Pfam" id="PF00632">
    <property type="entry name" value="HECT"/>
    <property type="match status" value="1"/>
</dbReference>
<keyword evidence="5" id="KW-1185">Reference proteome</keyword>
<dbReference type="Proteomes" id="UP000001357">
    <property type="component" value="Unassembled WGS sequence"/>
</dbReference>
<dbReference type="EMBL" id="CH991549">
    <property type="protein sequence ID" value="EDQ89792.1"/>
    <property type="molecule type" value="Genomic_DNA"/>
</dbReference>
<dbReference type="RefSeq" id="XP_001745214.1">
    <property type="nucleotide sequence ID" value="XM_001745162.1"/>
</dbReference>
<dbReference type="KEGG" id="mbr:MONBRDRAFT_32170"/>
<gene>
    <name evidence="4" type="ORF">MONBRDRAFT_32170</name>
</gene>
<organism evidence="4 5">
    <name type="scientific">Monosiga brevicollis</name>
    <name type="common">Choanoflagellate</name>
    <dbReference type="NCBI Taxonomy" id="81824"/>
    <lineage>
        <taxon>Eukaryota</taxon>
        <taxon>Choanoflagellata</taxon>
        <taxon>Craspedida</taxon>
        <taxon>Salpingoecidae</taxon>
        <taxon>Monosiga</taxon>
    </lineage>
</organism>
<protein>
    <recommendedName>
        <fullName evidence="3">HECT domain-containing protein</fullName>
    </recommendedName>
</protein>
<dbReference type="AlphaFoldDB" id="A9UY33"/>
<dbReference type="Gene3D" id="3.90.1750.10">
    <property type="entry name" value="Hect, E3 ligase catalytic domains"/>
    <property type="match status" value="1"/>
</dbReference>
<dbReference type="eggNOG" id="KOG0939">
    <property type="taxonomic scope" value="Eukaryota"/>
</dbReference>
<dbReference type="Gene3D" id="3.30.2160.10">
    <property type="entry name" value="Hect, E3 ligase catalytic domain"/>
    <property type="match status" value="1"/>
</dbReference>
<evidence type="ECO:0000256" key="1">
    <source>
        <dbReference type="ARBA" id="ARBA00022786"/>
    </source>
</evidence>
<dbReference type="InterPro" id="IPR035983">
    <property type="entry name" value="Hect_E3_ubiquitin_ligase"/>
</dbReference>
<dbReference type="PANTHER" id="PTHR46654">
    <property type="entry name" value="E3 UBIQUITIN-PROTEIN LIGASE HECTD3"/>
    <property type="match status" value="1"/>
</dbReference>
<proteinExistence type="predicted"/>
<dbReference type="STRING" id="81824.A9UY33"/>
<dbReference type="Gene3D" id="3.30.2410.10">
    <property type="entry name" value="Hect, E3 ligase catalytic domain"/>
    <property type="match status" value="1"/>
</dbReference>
<dbReference type="GO" id="GO:0004842">
    <property type="term" value="F:ubiquitin-protein transferase activity"/>
    <property type="evidence" value="ECO:0007669"/>
    <property type="project" value="InterPro"/>
</dbReference>
<feature type="active site" description="Glycyl thioester intermediate" evidence="2">
    <location>
        <position position="407"/>
    </location>
</feature>
<dbReference type="InParanoid" id="A9UY33"/>
<evidence type="ECO:0000313" key="4">
    <source>
        <dbReference type="EMBL" id="EDQ89792.1"/>
    </source>
</evidence>
<evidence type="ECO:0000259" key="3">
    <source>
        <dbReference type="PROSITE" id="PS50237"/>
    </source>
</evidence>
<dbReference type="SMART" id="SM00119">
    <property type="entry name" value="HECTc"/>
    <property type="match status" value="1"/>
</dbReference>
<evidence type="ECO:0000256" key="2">
    <source>
        <dbReference type="PROSITE-ProRule" id="PRU00104"/>
    </source>
</evidence>
<dbReference type="PROSITE" id="PS50237">
    <property type="entry name" value="HECT"/>
    <property type="match status" value="1"/>
</dbReference>